<keyword evidence="8" id="KW-0449">Lipoprotein</keyword>
<dbReference type="InterPro" id="IPR025932">
    <property type="entry name" value="Trypano_VSG_B_N_dom"/>
</dbReference>
<dbReference type="GO" id="GO:0098552">
    <property type="term" value="C:side of membrane"/>
    <property type="evidence" value="ECO:0007669"/>
    <property type="project" value="UniProtKB-KW"/>
</dbReference>
<comment type="function">
    <text evidence="1">VSG forms a coat on the surface of the parasite. The trypanosome evades the immune response of the host by expressing a series of antigenically distinct VSGs from an estimated 1000 VSG genes.</text>
</comment>
<proteinExistence type="predicted"/>
<sequence length="264" mass="29757">MKLYYPLLIFLSGVLTNRGNGTAENAKKFVELCSALRAARATVTDAVYLGDDSNNKVPEVVRALYATTLDTSDYQNKTFGVFADEANFNSLKEHIATAKDEHKRLLCKVAADCPPKHMVNLNFYQIYNDTNAIVEELKRKTTETKALTKDAKDNMAKAITGTKYRKTSTKDDFDTRANACTESAAGAAGKKPSRQPDLHMQRNIAKRRLLRQKPNRHKLRRRDNSQKQRRANSIHNHCSKMSVFLAKHRGDARNAPDGYNPVRV</sequence>
<keyword evidence="6" id="KW-0472">Membrane</keyword>
<accession>A0A1J0R7B4</accession>
<evidence type="ECO:0000256" key="2">
    <source>
        <dbReference type="ARBA" id="ARBA00004609"/>
    </source>
</evidence>
<dbReference type="AlphaFoldDB" id="A0A1J0R7B4"/>
<keyword evidence="3" id="KW-1003">Cell membrane</keyword>
<evidence type="ECO:0000259" key="11">
    <source>
        <dbReference type="Pfam" id="PF13206"/>
    </source>
</evidence>
<comment type="subcellular location">
    <subcellularLocation>
        <location evidence="2">Cell membrane</location>
        <topology evidence="2">Lipid-anchor</topology>
        <topology evidence="2">GPI-anchor</topology>
    </subcellularLocation>
</comment>
<keyword evidence="7" id="KW-0325">Glycoprotein</keyword>
<keyword evidence="4" id="KW-0336">GPI-anchor</keyword>
<dbReference type="EMBL" id="KX699817">
    <property type="protein sequence ID" value="APD73773.1"/>
    <property type="molecule type" value="Genomic_DNA"/>
</dbReference>
<evidence type="ECO:0000313" key="12">
    <source>
        <dbReference type="EMBL" id="APD73773.1"/>
    </source>
</evidence>
<evidence type="ECO:0000256" key="6">
    <source>
        <dbReference type="ARBA" id="ARBA00023136"/>
    </source>
</evidence>
<organism evidence="12">
    <name type="scientific">Trypanosoma brucei</name>
    <dbReference type="NCBI Taxonomy" id="5691"/>
    <lineage>
        <taxon>Eukaryota</taxon>
        <taxon>Discoba</taxon>
        <taxon>Euglenozoa</taxon>
        <taxon>Kinetoplastea</taxon>
        <taxon>Metakinetoplastina</taxon>
        <taxon>Trypanosomatida</taxon>
        <taxon>Trypanosomatidae</taxon>
        <taxon>Trypanosoma</taxon>
    </lineage>
</organism>
<evidence type="ECO:0000256" key="3">
    <source>
        <dbReference type="ARBA" id="ARBA00022475"/>
    </source>
</evidence>
<evidence type="ECO:0000256" key="5">
    <source>
        <dbReference type="ARBA" id="ARBA00022729"/>
    </source>
</evidence>
<reference evidence="12" key="1">
    <citation type="submission" date="2016-08" db="EMBL/GenBank/DDBJ databases">
        <title>VSG repertoire of Trypanosoma brucei EATRO 1125.</title>
        <authorList>
            <person name="Cross G.A."/>
        </authorList>
    </citation>
    <scope>NUCLEOTIDE SEQUENCE</scope>
    <source>
        <strain evidence="12">EATRO 1125</strain>
    </source>
</reference>
<evidence type="ECO:0000256" key="8">
    <source>
        <dbReference type="ARBA" id="ARBA00023288"/>
    </source>
</evidence>
<dbReference type="GO" id="GO:0005886">
    <property type="term" value="C:plasma membrane"/>
    <property type="evidence" value="ECO:0007669"/>
    <property type="project" value="UniProtKB-SubCell"/>
</dbReference>
<feature type="domain" description="Trypanosome variant surface glycoprotein B-type N-terminal" evidence="11">
    <location>
        <begin position="16"/>
        <end position="191"/>
    </location>
</feature>
<evidence type="ECO:0000256" key="1">
    <source>
        <dbReference type="ARBA" id="ARBA00002523"/>
    </source>
</evidence>
<evidence type="ECO:0000256" key="7">
    <source>
        <dbReference type="ARBA" id="ARBA00023180"/>
    </source>
</evidence>
<feature type="chain" id="PRO_5011955550" evidence="10">
    <location>
        <begin position="22"/>
        <end position="264"/>
    </location>
</feature>
<feature type="signal peptide" evidence="10">
    <location>
        <begin position="1"/>
        <end position="21"/>
    </location>
</feature>
<dbReference type="Pfam" id="PF13206">
    <property type="entry name" value="VSG_B"/>
    <property type="match status" value="1"/>
</dbReference>
<keyword evidence="5 10" id="KW-0732">Signal</keyword>
<name>A0A1J0R7B4_9TRYP</name>
<feature type="region of interest" description="Disordered" evidence="9">
    <location>
        <begin position="182"/>
        <end position="236"/>
    </location>
</feature>
<protein>
    <submittedName>
        <fullName evidence="12">Variant surface glycoprotein 1125.1595</fullName>
    </submittedName>
</protein>
<evidence type="ECO:0000256" key="9">
    <source>
        <dbReference type="SAM" id="MobiDB-lite"/>
    </source>
</evidence>
<evidence type="ECO:0000256" key="10">
    <source>
        <dbReference type="SAM" id="SignalP"/>
    </source>
</evidence>
<evidence type="ECO:0000256" key="4">
    <source>
        <dbReference type="ARBA" id="ARBA00022622"/>
    </source>
</evidence>
<feature type="compositionally biased region" description="Basic residues" evidence="9">
    <location>
        <begin position="204"/>
        <end position="232"/>
    </location>
</feature>